<evidence type="ECO:0008006" key="3">
    <source>
        <dbReference type="Google" id="ProtNLM"/>
    </source>
</evidence>
<comment type="caution">
    <text evidence="1">The sequence shown here is derived from an EMBL/GenBank/DDBJ whole genome shotgun (WGS) entry which is preliminary data.</text>
</comment>
<organism evidence="1 2">
    <name type="scientific">Rhodofomes roseus</name>
    <dbReference type="NCBI Taxonomy" id="34475"/>
    <lineage>
        <taxon>Eukaryota</taxon>
        <taxon>Fungi</taxon>
        <taxon>Dikarya</taxon>
        <taxon>Basidiomycota</taxon>
        <taxon>Agaricomycotina</taxon>
        <taxon>Agaricomycetes</taxon>
        <taxon>Polyporales</taxon>
        <taxon>Rhodofomes</taxon>
    </lineage>
</organism>
<protein>
    <recommendedName>
        <fullName evidence="3">F-box domain-containing protein</fullName>
    </recommendedName>
</protein>
<gene>
    <name evidence="1" type="ORF">C8Q71DRAFT_408664</name>
</gene>
<proteinExistence type="predicted"/>
<dbReference type="GeneID" id="71999110"/>
<sequence length="175" mass="19414">MQSVLNEDVWATILNFTQLDDARSLSLVSRGIHSVARRIVFGCANLFTQTEFVNACTFMLLVDDPGHRACWLRELRIGYGVLESLWCHQVARATRGAKARTRARAKSGARSVGAYHARRRLLPSLLPRVPFALHSLALLVRCVAGGQVASAVRGWVCNISEISTTGRAKKQTRRQ</sequence>
<name>A0ABQ8JYM3_9APHY</name>
<dbReference type="Proteomes" id="UP000814176">
    <property type="component" value="Unassembled WGS sequence"/>
</dbReference>
<evidence type="ECO:0000313" key="2">
    <source>
        <dbReference type="Proteomes" id="UP000814176"/>
    </source>
</evidence>
<dbReference type="RefSeq" id="XP_047772841.1">
    <property type="nucleotide sequence ID" value="XM_047918378.1"/>
</dbReference>
<accession>A0ABQ8JYM3</accession>
<keyword evidence="2" id="KW-1185">Reference proteome</keyword>
<reference evidence="1 2" key="1">
    <citation type="journal article" date="2021" name="Environ. Microbiol.">
        <title>Gene family expansions and transcriptome signatures uncover fungal adaptations to wood decay.</title>
        <authorList>
            <person name="Hage H."/>
            <person name="Miyauchi S."/>
            <person name="Viragh M."/>
            <person name="Drula E."/>
            <person name="Min B."/>
            <person name="Chaduli D."/>
            <person name="Navarro D."/>
            <person name="Favel A."/>
            <person name="Norest M."/>
            <person name="Lesage-Meessen L."/>
            <person name="Balint B."/>
            <person name="Merenyi Z."/>
            <person name="de Eugenio L."/>
            <person name="Morin E."/>
            <person name="Martinez A.T."/>
            <person name="Baldrian P."/>
            <person name="Stursova M."/>
            <person name="Martinez M.J."/>
            <person name="Novotny C."/>
            <person name="Magnuson J.K."/>
            <person name="Spatafora J.W."/>
            <person name="Maurice S."/>
            <person name="Pangilinan J."/>
            <person name="Andreopoulos W."/>
            <person name="LaButti K."/>
            <person name="Hundley H."/>
            <person name="Na H."/>
            <person name="Kuo A."/>
            <person name="Barry K."/>
            <person name="Lipzen A."/>
            <person name="Henrissat B."/>
            <person name="Riley R."/>
            <person name="Ahrendt S."/>
            <person name="Nagy L.G."/>
            <person name="Grigoriev I.V."/>
            <person name="Martin F."/>
            <person name="Rosso M.N."/>
        </authorList>
    </citation>
    <scope>NUCLEOTIDE SEQUENCE [LARGE SCALE GENOMIC DNA]</scope>
    <source>
        <strain evidence="1 2">CIRM-BRFM 1785</strain>
    </source>
</reference>
<evidence type="ECO:0000313" key="1">
    <source>
        <dbReference type="EMBL" id="KAH9829367.1"/>
    </source>
</evidence>
<dbReference type="EMBL" id="JADCUA010000039">
    <property type="protein sequence ID" value="KAH9829367.1"/>
    <property type="molecule type" value="Genomic_DNA"/>
</dbReference>